<dbReference type="Proteomes" id="UP000249526">
    <property type="component" value="Unassembled WGS sequence"/>
</dbReference>
<evidence type="ECO:0000313" key="2">
    <source>
        <dbReference type="Proteomes" id="UP000249526"/>
    </source>
</evidence>
<dbReference type="EMBL" id="KZ825056">
    <property type="protein sequence ID" value="RAH61332.1"/>
    <property type="molecule type" value="Genomic_DNA"/>
</dbReference>
<name>A0A8G1RA85_9EURO</name>
<gene>
    <name evidence="1" type="ORF">BO85DRAFT_194402</name>
</gene>
<accession>A0A8G1RA85</accession>
<reference evidence="1 2" key="1">
    <citation type="submission" date="2018-02" db="EMBL/GenBank/DDBJ databases">
        <title>The genomes of Aspergillus section Nigri reveals drivers in fungal speciation.</title>
        <authorList>
            <consortium name="DOE Joint Genome Institute"/>
            <person name="Vesth T.C."/>
            <person name="Nybo J."/>
            <person name="Theobald S."/>
            <person name="Brandl J."/>
            <person name="Frisvad J.C."/>
            <person name="Nielsen K.F."/>
            <person name="Lyhne E.K."/>
            <person name="Kogle M.E."/>
            <person name="Kuo A."/>
            <person name="Riley R."/>
            <person name="Clum A."/>
            <person name="Nolan M."/>
            <person name="Lipzen A."/>
            <person name="Salamov A."/>
            <person name="Henrissat B."/>
            <person name="Wiebenga A."/>
            <person name="De vries R.P."/>
            <person name="Grigoriev I.V."/>
            <person name="Mortensen U.H."/>
            <person name="Andersen M.R."/>
            <person name="Baker S.E."/>
        </authorList>
    </citation>
    <scope>NUCLEOTIDE SEQUENCE [LARGE SCALE GENOMIC DNA]</scope>
    <source>
        <strain evidence="1 2">CBS 112811</strain>
    </source>
</reference>
<dbReference type="RefSeq" id="XP_025519254.1">
    <property type="nucleotide sequence ID" value="XM_025654458.1"/>
</dbReference>
<dbReference type="GeneID" id="37157860"/>
<protein>
    <submittedName>
        <fullName evidence="1">Uncharacterized protein</fullName>
    </submittedName>
</protein>
<evidence type="ECO:0000313" key="1">
    <source>
        <dbReference type="EMBL" id="RAH61332.1"/>
    </source>
</evidence>
<organism evidence="1 2">
    <name type="scientific">Aspergillus piperis CBS 112811</name>
    <dbReference type="NCBI Taxonomy" id="1448313"/>
    <lineage>
        <taxon>Eukaryota</taxon>
        <taxon>Fungi</taxon>
        <taxon>Dikarya</taxon>
        <taxon>Ascomycota</taxon>
        <taxon>Pezizomycotina</taxon>
        <taxon>Eurotiomycetes</taxon>
        <taxon>Eurotiomycetidae</taxon>
        <taxon>Eurotiales</taxon>
        <taxon>Aspergillaceae</taxon>
        <taxon>Aspergillus</taxon>
        <taxon>Aspergillus subgen. Circumdati</taxon>
    </lineage>
</organism>
<keyword evidence="2" id="KW-1185">Reference proteome</keyword>
<dbReference type="AlphaFoldDB" id="A0A8G1RA85"/>
<proteinExistence type="predicted"/>
<sequence>MAIHGTLNLDDTRTPSWILSDWLRVCLMARQSLALLNTPVRRINVGISGGKRPYCTGAINHTLVAALVGVGLLWTCPWWKLFLPPPVPRRRRGLCQGPVSANFFFLFSDKVTAR</sequence>